<evidence type="ECO:0008006" key="3">
    <source>
        <dbReference type="Google" id="ProtNLM"/>
    </source>
</evidence>
<dbReference type="InterPro" id="IPR044924">
    <property type="entry name" value="HAD-SF_hydro_IA_REG-2-like_cap"/>
</dbReference>
<sequence length="354" mass="38895">MLPRHAYTGLRQVSTKPSPRRTLLLTFDAFDTLFTPRTSVPEQYASVAHEFGLPRTAITPQAIQSAFKAAYKAQAKKHYNYGRAEVLRGQYAGPKQWWTDVIRATIEGALSQSLRPGSSDTSPHSELPAGLVETLLHRFAGAEGYALFEDVEPFFARLREVKRAVPQLTPYERVFVGVVSNSDDRVPAVLRSLGLKHGVAWVRRAGESEVRSSPEIAGLGSVYEFMSQAGRPGVDIDMVITSYEAGEEKPGRVIFDVARRQAGLLLPSGVSAESLWCVHVGDDYEKDYLAARGAGWQSCFLDRKGGVERPGLKIRSLMELVSKLRLGHEMEASGKSREWSDLLPAGAAGHISGR</sequence>
<dbReference type="GO" id="GO:0005634">
    <property type="term" value="C:nucleus"/>
    <property type="evidence" value="ECO:0007669"/>
    <property type="project" value="TreeGrafter"/>
</dbReference>
<reference evidence="1" key="2">
    <citation type="journal article" date="2023" name="IMA Fungus">
        <title>Comparative genomic study of the Penicillium genus elucidates a diverse pangenome and 15 lateral gene transfer events.</title>
        <authorList>
            <person name="Petersen C."/>
            <person name="Sorensen T."/>
            <person name="Nielsen M.R."/>
            <person name="Sondergaard T.E."/>
            <person name="Sorensen J.L."/>
            <person name="Fitzpatrick D.A."/>
            <person name="Frisvad J.C."/>
            <person name="Nielsen K.L."/>
        </authorList>
    </citation>
    <scope>NUCLEOTIDE SEQUENCE</scope>
    <source>
        <strain evidence="1">IBT 19713</strain>
    </source>
</reference>
<organism evidence="1 2">
    <name type="scientific">Penicillium chermesinum</name>
    <dbReference type="NCBI Taxonomy" id="63820"/>
    <lineage>
        <taxon>Eukaryota</taxon>
        <taxon>Fungi</taxon>
        <taxon>Dikarya</taxon>
        <taxon>Ascomycota</taxon>
        <taxon>Pezizomycotina</taxon>
        <taxon>Eurotiomycetes</taxon>
        <taxon>Eurotiomycetidae</taxon>
        <taxon>Eurotiales</taxon>
        <taxon>Aspergillaceae</taxon>
        <taxon>Penicillium</taxon>
    </lineage>
</organism>
<keyword evidence="2" id="KW-1185">Reference proteome</keyword>
<dbReference type="InterPro" id="IPR023214">
    <property type="entry name" value="HAD_sf"/>
</dbReference>
<dbReference type="EMBL" id="JAPQKS010000007">
    <property type="protein sequence ID" value="KAJ5220237.1"/>
    <property type="molecule type" value="Genomic_DNA"/>
</dbReference>
<reference evidence="1" key="1">
    <citation type="submission" date="2022-11" db="EMBL/GenBank/DDBJ databases">
        <authorList>
            <person name="Petersen C."/>
        </authorList>
    </citation>
    <scope>NUCLEOTIDE SEQUENCE</scope>
    <source>
        <strain evidence="1">IBT 19713</strain>
    </source>
</reference>
<protein>
    <recommendedName>
        <fullName evidence="3">Haloacid dehalogenase-like hydrolase</fullName>
    </recommendedName>
</protein>
<evidence type="ECO:0000313" key="2">
    <source>
        <dbReference type="Proteomes" id="UP001150941"/>
    </source>
</evidence>
<gene>
    <name evidence="1" type="ORF">N7468_009441</name>
</gene>
<proteinExistence type="predicted"/>
<comment type="caution">
    <text evidence="1">The sequence shown here is derived from an EMBL/GenBank/DDBJ whole genome shotgun (WGS) entry which is preliminary data.</text>
</comment>
<dbReference type="Proteomes" id="UP001150941">
    <property type="component" value="Unassembled WGS sequence"/>
</dbReference>
<dbReference type="InterPro" id="IPR036412">
    <property type="entry name" value="HAD-like_sf"/>
</dbReference>
<dbReference type="Gene3D" id="3.40.50.1000">
    <property type="entry name" value="HAD superfamily/HAD-like"/>
    <property type="match status" value="1"/>
</dbReference>
<accession>A0A9W9NI14</accession>
<name>A0A9W9NI14_9EURO</name>
<dbReference type="PANTHER" id="PTHR46191:SF2">
    <property type="entry name" value="HALOACID DEHALOGENASE-LIKE HYDROLASE DOMAIN-CONTAINING PROTEIN 3"/>
    <property type="match status" value="1"/>
</dbReference>
<dbReference type="InterPro" id="IPR051828">
    <property type="entry name" value="HAD-like_hydrolase_domain"/>
</dbReference>
<dbReference type="PANTHER" id="PTHR46191">
    <property type="match status" value="1"/>
</dbReference>
<dbReference type="GeneID" id="83206040"/>
<evidence type="ECO:0000313" key="1">
    <source>
        <dbReference type="EMBL" id="KAJ5220237.1"/>
    </source>
</evidence>
<dbReference type="SUPFAM" id="SSF56784">
    <property type="entry name" value="HAD-like"/>
    <property type="match status" value="1"/>
</dbReference>
<dbReference type="RefSeq" id="XP_058327067.1">
    <property type="nucleotide sequence ID" value="XM_058478737.1"/>
</dbReference>
<dbReference type="Gene3D" id="1.10.150.720">
    <property type="entry name" value="Haloacid dehalogenase-like hydrolase"/>
    <property type="match status" value="1"/>
</dbReference>
<dbReference type="AlphaFoldDB" id="A0A9W9NI14"/>
<dbReference type="OrthoDB" id="444127at2759"/>